<protein>
    <submittedName>
        <fullName evidence="1">Uncharacterized protein</fullName>
    </submittedName>
</protein>
<comment type="caution">
    <text evidence="1">The sequence shown here is derived from an EMBL/GenBank/DDBJ whole genome shotgun (WGS) entry which is preliminary data.</text>
</comment>
<sequence length="45" mass="4421">MGVGVSGSAEPIAGNTAIPLIVTRATANGPTLNFIQLVLSLSTPA</sequence>
<proteinExistence type="predicted"/>
<dbReference type="PATRIC" id="fig|1299321.3.peg.2776"/>
<gene>
    <name evidence="1" type="ORF">I540_2864</name>
</gene>
<dbReference type="Proteomes" id="UP000023351">
    <property type="component" value="Unassembled WGS sequence"/>
</dbReference>
<reference evidence="1 2" key="1">
    <citation type="submission" date="2013-12" db="EMBL/GenBank/DDBJ databases">
        <authorList>
            <person name="Zelazny A."/>
            <person name="Olivier K."/>
            <person name="Holland S."/>
            <person name="Lenaerts A."/>
            <person name="Ordway D."/>
            <person name="DeGroote M.A."/>
            <person name="Parker T."/>
            <person name="Sizemore C."/>
            <person name="Tallon L.J."/>
            <person name="Sadzewicz L.K."/>
            <person name="Sengamalay N."/>
            <person name="Fraser C.M."/>
            <person name="Hine E."/>
            <person name="Shefchek K.A."/>
            <person name="Das S.P."/>
            <person name="Tettelin H."/>
        </authorList>
    </citation>
    <scope>NUCLEOTIDE SEQUENCE [LARGE SCALE GENOMIC DNA]</scope>
    <source>
        <strain evidence="1 2">1513</strain>
    </source>
</reference>
<name>X8DVQ1_9MYCO</name>
<evidence type="ECO:0000313" key="1">
    <source>
        <dbReference type="EMBL" id="EUA71635.1"/>
    </source>
</evidence>
<dbReference type="AlphaFoldDB" id="X8DVQ1"/>
<dbReference type="EMBL" id="JAOJ01000002">
    <property type="protein sequence ID" value="EUA71635.1"/>
    <property type="molecule type" value="Genomic_DNA"/>
</dbReference>
<organism evidence="1 2">
    <name type="scientific">Mycobacteroides abscessus subsp. bolletii 1513</name>
    <dbReference type="NCBI Taxonomy" id="1299321"/>
    <lineage>
        <taxon>Bacteria</taxon>
        <taxon>Bacillati</taxon>
        <taxon>Actinomycetota</taxon>
        <taxon>Actinomycetes</taxon>
        <taxon>Mycobacteriales</taxon>
        <taxon>Mycobacteriaceae</taxon>
        <taxon>Mycobacteroides</taxon>
        <taxon>Mycobacteroides abscessus</taxon>
    </lineage>
</organism>
<accession>X8DVQ1</accession>
<evidence type="ECO:0000313" key="2">
    <source>
        <dbReference type="Proteomes" id="UP000023351"/>
    </source>
</evidence>